<accession>A0A0F9DPK8</accession>
<protein>
    <submittedName>
        <fullName evidence="1">Uncharacterized protein</fullName>
    </submittedName>
</protein>
<proteinExistence type="predicted"/>
<name>A0A0F9DPK8_9ZZZZ</name>
<feature type="non-terminal residue" evidence="1">
    <location>
        <position position="79"/>
    </location>
</feature>
<comment type="caution">
    <text evidence="1">The sequence shown here is derived from an EMBL/GenBank/DDBJ whole genome shotgun (WGS) entry which is preliminary data.</text>
</comment>
<reference evidence="1" key="1">
    <citation type="journal article" date="2015" name="Nature">
        <title>Complex archaea that bridge the gap between prokaryotes and eukaryotes.</title>
        <authorList>
            <person name="Spang A."/>
            <person name="Saw J.H."/>
            <person name="Jorgensen S.L."/>
            <person name="Zaremba-Niedzwiedzka K."/>
            <person name="Martijn J."/>
            <person name="Lind A.E."/>
            <person name="van Eijk R."/>
            <person name="Schleper C."/>
            <person name="Guy L."/>
            <person name="Ettema T.J."/>
        </authorList>
    </citation>
    <scope>NUCLEOTIDE SEQUENCE</scope>
</reference>
<dbReference type="Pfam" id="PF25283">
    <property type="entry name" value="DUF7873"/>
    <property type="match status" value="1"/>
</dbReference>
<gene>
    <name evidence="1" type="ORF">LCGC14_2172330</name>
</gene>
<organism evidence="1">
    <name type="scientific">marine sediment metagenome</name>
    <dbReference type="NCBI Taxonomy" id="412755"/>
    <lineage>
        <taxon>unclassified sequences</taxon>
        <taxon>metagenomes</taxon>
        <taxon>ecological metagenomes</taxon>
    </lineage>
</organism>
<dbReference type="InterPro" id="IPR057195">
    <property type="entry name" value="DUF7873"/>
</dbReference>
<dbReference type="EMBL" id="LAZR01028068">
    <property type="protein sequence ID" value="KKL63718.1"/>
    <property type="molecule type" value="Genomic_DNA"/>
</dbReference>
<sequence>MSTSQLNQIIAVEKSAREQYNTAIQSVADRINQEKFFNGLIRTYAPIDDNGERLPDEFQPVALRVSADILPILYAGVTR</sequence>
<evidence type="ECO:0000313" key="1">
    <source>
        <dbReference type="EMBL" id="KKL63718.1"/>
    </source>
</evidence>
<dbReference type="AlphaFoldDB" id="A0A0F9DPK8"/>